<feature type="transmembrane region" description="Helical" evidence="8">
    <location>
        <begin position="58"/>
        <end position="76"/>
    </location>
</feature>
<dbReference type="GO" id="GO:0016020">
    <property type="term" value="C:membrane"/>
    <property type="evidence" value="ECO:0007669"/>
    <property type="project" value="UniProtKB-SubCell"/>
</dbReference>
<comment type="subcellular location">
    <subcellularLocation>
        <location evidence="1">Membrane</location>
    </subcellularLocation>
</comment>
<gene>
    <name evidence="9" type="ordered locus">Ppro_2483</name>
</gene>
<accession>A1ARW8</accession>
<keyword evidence="4" id="KW-0479">Metal-binding</keyword>
<dbReference type="CDD" id="cd03498">
    <property type="entry name" value="SQR_TypeB_2_TM"/>
    <property type="match status" value="1"/>
</dbReference>
<dbReference type="GO" id="GO:0046872">
    <property type="term" value="F:metal ion binding"/>
    <property type="evidence" value="ECO:0007669"/>
    <property type="project" value="UniProtKB-KW"/>
</dbReference>
<dbReference type="GO" id="GO:0008177">
    <property type="term" value="F:succinate dehydrogenase (quinone) activity"/>
    <property type="evidence" value="ECO:0007669"/>
    <property type="project" value="UniProtKB-EC"/>
</dbReference>
<dbReference type="Pfam" id="PF01127">
    <property type="entry name" value="Sdh_cyt"/>
    <property type="match status" value="1"/>
</dbReference>
<evidence type="ECO:0000256" key="2">
    <source>
        <dbReference type="ARBA" id="ARBA00022617"/>
    </source>
</evidence>
<reference evidence="9 10" key="1">
    <citation type="submission" date="2006-10" db="EMBL/GenBank/DDBJ databases">
        <title>Complete sequence of chromosome of Pelobacter propionicus DSM 2379.</title>
        <authorList>
            <consortium name="US DOE Joint Genome Institute"/>
            <person name="Copeland A."/>
            <person name="Lucas S."/>
            <person name="Lapidus A."/>
            <person name="Barry K."/>
            <person name="Detter J.C."/>
            <person name="Glavina del Rio T."/>
            <person name="Hammon N."/>
            <person name="Israni S."/>
            <person name="Dalin E."/>
            <person name="Tice H."/>
            <person name="Pitluck S."/>
            <person name="Saunders E."/>
            <person name="Brettin T."/>
            <person name="Bruce D."/>
            <person name="Han C."/>
            <person name="Tapia R."/>
            <person name="Schmutz J."/>
            <person name="Larimer F."/>
            <person name="Land M."/>
            <person name="Hauser L."/>
            <person name="Kyrpides N."/>
            <person name="Kim E."/>
            <person name="Lovley D."/>
            <person name="Richardson P."/>
        </authorList>
    </citation>
    <scope>NUCLEOTIDE SEQUENCE [LARGE SCALE GENOMIC DNA]</scope>
    <source>
        <strain evidence="10">DSM 2379 / NBRC 103807 / OttBd1</strain>
    </source>
</reference>
<dbReference type="STRING" id="338966.Ppro_2483"/>
<dbReference type="eggNOG" id="ENOG502Z7RU">
    <property type="taxonomic scope" value="Bacteria"/>
</dbReference>
<proteinExistence type="predicted"/>
<dbReference type="Gene3D" id="1.20.1300.10">
    <property type="entry name" value="Fumarate reductase/succinate dehydrogenase, transmembrane subunit"/>
    <property type="match status" value="1"/>
</dbReference>
<keyword evidence="9" id="KW-0560">Oxidoreductase</keyword>
<dbReference type="KEGG" id="ppd:Ppro_2483"/>
<organism evidence="9 10">
    <name type="scientific">Pelobacter propionicus (strain DSM 2379 / NBRC 103807 / OttBd1)</name>
    <dbReference type="NCBI Taxonomy" id="338966"/>
    <lineage>
        <taxon>Bacteria</taxon>
        <taxon>Pseudomonadati</taxon>
        <taxon>Thermodesulfobacteriota</taxon>
        <taxon>Desulfuromonadia</taxon>
        <taxon>Desulfuromonadales</taxon>
        <taxon>Desulfuromonadaceae</taxon>
        <taxon>Pelobacter</taxon>
    </lineage>
</organism>
<sequence>MQLFTTSIGKKILMAITGLCLVLFAVIHLIGNTTIFGWIPGGVNAYAHHLHAFPPMVYAFRAVMLVIAAVHIYYGIQLTVENRDCRQQAYAVKATKKTTFASENMIWTGLILLIFIVFHLLHFTAKMVPGMELVMDPHGTVDVFAMIVSAFKNIIIAVVYVGAMATLFLHISHGIQSLFQTFGITSDKSMPTIVKAGTVVALVLFLGYVSVPLSIFLNILK</sequence>
<dbReference type="EMBL" id="CP000482">
    <property type="protein sequence ID" value="ABL00089.1"/>
    <property type="molecule type" value="Genomic_DNA"/>
</dbReference>
<dbReference type="SUPFAM" id="SSF81343">
    <property type="entry name" value="Fumarate reductase respiratory complex transmembrane subunits"/>
    <property type="match status" value="1"/>
</dbReference>
<dbReference type="AlphaFoldDB" id="A1ARW8"/>
<evidence type="ECO:0000313" key="9">
    <source>
        <dbReference type="EMBL" id="ABL00089.1"/>
    </source>
</evidence>
<feature type="transmembrane region" description="Helical" evidence="8">
    <location>
        <begin position="192"/>
        <end position="220"/>
    </location>
</feature>
<evidence type="ECO:0000256" key="6">
    <source>
        <dbReference type="ARBA" id="ARBA00023004"/>
    </source>
</evidence>
<protein>
    <submittedName>
        <fullName evidence="9">Succinate dehydrogenase subunit C</fullName>
        <ecNumber evidence="9">1.3.5.1</ecNumber>
    </submittedName>
</protein>
<keyword evidence="7 8" id="KW-0472">Membrane</keyword>
<dbReference type="InterPro" id="IPR000701">
    <property type="entry name" value="SuccDH_FuR_B_TM-su"/>
</dbReference>
<keyword evidence="10" id="KW-1185">Reference proteome</keyword>
<name>A1ARW8_PELPD</name>
<keyword evidence="3 8" id="KW-0812">Transmembrane</keyword>
<evidence type="ECO:0000256" key="5">
    <source>
        <dbReference type="ARBA" id="ARBA00022989"/>
    </source>
</evidence>
<evidence type="ECO:0000313" key="10">
    <source>
        <dbReference type="Proteomes" id="UP000006732"/>
    </source>
</evidence>
<evidence type="ECO:0000256" key="8">
    <source>
        <dbReference type="SAM" id="Phobius"/>
    </source>
</evidence>
<evidence type="ECO:0000256" key="3">
    <source>
        <dbReference type="ARBA" id="ARBA00022692"/>
    </source>
</evidence>
<feature type="transmembrane region" description="Helical" evidence="8">
    <location>
        <begin position="12"/>
        <end position="38"/>
    </location>
</feature>
<feature type="transmembrane region" description="Helical" evidence="8">
    <location>
        <begin position="105"/>
        <end position="123"/>
    </location>
</feature>
<evidence type="ECO:0000256" key="1">
    <source>
        <dbReference type="ARBA" id="ARBA00004370"/>
    </source>
</evidence>
<evidence type="ECO:0000256" key="4">
    <source>
        <dbReference type="ARBA" id="ARBA00022723"/>
    </source>
</evidence>
<dbReference type="NCBIfam" id="TIGR02046">
    <property type="entry name" value="sdhC_b558_fam"/>
    <property type="match status" value="1"/>
</dbReference>
<dbReference type="EC" id="1.3.5.1" evidence="9"/>
<keyword evidence="6" id="KW-0408">Iron</keyword>
<dbReference type="Proteomes" id="UP000006732">
    <property type="component" value="Chromosome"/>
</dbReference>
<keyword evidence="5 8" id="KW-1133">Transmembrane helix</keyword>
<dbReference type="HOGENOM" id="CLU_077968_0_0_7"/>
<dbReference type="InterPro" id="IPR034804">
    <property type="entry name" value="SQR/QFR_C/D"/>
</dbReference>
<evidence type="ECO:0000256" key="7">
    <source>
        <dbReference type="ARBA" id="ARBA00023136"/>
    </source>
</evidence>
<dbReference type="InterPro" id="IPR011138">
    <property type="entry name" value="Cytochrome_b-558"/>
</dbReference>
<keyword evidence="2" id="KW-0349">Heme</keyword>
<dbReference type="OrthoDB" id="9802842at2"/>
<feature type="transmembrane region" description="Helical" evidence="8">
    <location>
        <begin position="143"/>
        <end position="171"/>
    </location>
</feature>
<dbReference type="RefSeq" id="WP_011736344.1">
    <property type="nucleotide sequence ID" value="NC_008609.1"/>
</dbReference>